<evidence type="ECO:0000313" key="2">
    <source>
        <dbReference type="EMBL" id="AOR32447.1"/>
    </source>
</evidence>
<evidence type="ECO:0000313" key="3">
    <source>
        <dbReference type="Proteomes" id="UP000094960"/>
    </source>
</evidence>
<evidence type="ECO:0008006" key="4">
    <source>
        <dbReference type="Google" id="ProtNLM"/>
    </source>
</evidence>
<proteinExistence type="predicted"/>
<dbReference type="Proteomes" id="UP000094960">
    <property type="component" value="Chromosome"/>
</dbReference>
<evidence type="ECO:0000256" key="1">
    <source>
        <dbReference type="SAM" id="SignalP"/>
    </source>
</evidence>
<accession>A0A1D7Y9Y9</accession>
<dbReference type="KEGG" id="spun:BFF78_16470"/>
<gene>
    <name evidence="2" type="ORF">BFF78_16470</name>
</gene>
<keyword evidence="1" id="KW-0732">Signal</keyword>
<protein>
    <recommendedName>
        <fullName evidence="4">Secreted protein</fullName>
    </recommendedName>
</protein>
<feature type="chain" id="PRO_5038762487" description="Secreted protein" evidence="1">
    <location>
        <begin position="38"/>
        <end position="124"/>
    </location>
</feature>
<organism evidence="2 3">
    <name type="scientific">Streptomyces fodineus</name>
    <dbReference type="NCBI Taxonomy" id="1904616"/>
    <lineage>
        <taxon>Bacteria</taxon>
        <taxon>Bacillati</taxon>
        <taxon>Actinomycetota</taxon>
        <taxon>Actinomycetes</taxon>
        <taxon>Kitasatosporales</taxon>
        <taxon>Streptomycetaceae</taxon>
        <taxon>Streptomyces</taxon>
    </lineage>
</organism>
<sequence>MTRHASPRNHTARRALIVLATASAALGAGVATASANAARVPDVPLRPASFGTMAPQAGAQVPGLTDYAAVPVQALQYTPLAHPVDSGDLGGLTGPIARASAFGAMPALEKGVGGALGSLTGAED</sequence>
<dbReference type="AlphaFoldDB" id="A0A1D7Y9Y9"/>
<feature type="signal peptide" evidence="1">
    <location>
        <begin position="1"/>
        <end position="37"/>
    </location>
</feature>
<dbReference type="EMBL" id="CP017248">
    <property type="protein sequence ID" value="AOR32447.1"/>
    <property type="molecule type" value="Genomic_DNA"/>
</dbReference>
<dbReference type="RefSeq" id="WP_069779061.1">
    <property type="nucleotide sequence ID" value="NZ_CP017248.1"/>
</dbReference>
<keyword evidence="3" id="KW-1185">Reference proteome</keyword>
<reference evidence="3" key="1">
    <citation type="submission" date="2016-09" db="EMBL/GenBank/DDBJ databases">
        <title>Streptomyces puniciscabiei strain:TW1S1 Genome sequencing and assembly.</title>
        <authorList>
            <person name="Kim M.-K."/>
            <person name="Kim S.B."/>
        </authorList>
    </citation>
    <scope>NUCLEOTIDE SEQUENCE [LARGE SCALE GENOMIC DNA]</scope>
    <source>
        <strain evidence="3">TW1S1</strain>
    </source>
</reference>
<name>A0A1D7Y9Y9_9ACTN</name>